<organism evidence="2">
    <name type="scientific">human gut metagenome</name>
    <dbReference type="NCBI Taxonomy" id="408170"/>
    <lineage>
        <taxon>unclassified sequences</taxon>
        <taxon>metagenomes</taxon>
        <taxon>organismal metagenomes</taxon>
    </lineage>
</organism>
<feature type="non-terminal residue" evidence="2">
    <location>
        <position position="1"/>
    </location>
</feature>
<evidence type="ECO:0000259" key="1">
    <source>
        <dbReference type="Pfam" id="PF14393"/>
    </source>
</evidence>
<dbReference type="InterPro" id="IPR025536">
    <property type="entry name" value="DUF4422"/>
</dbReference>
<reference evidence="2" key="1">
    <citation type="submission" date="2013-12" db="EMBL/GenBank/DDBJ databases">
        <title>A Varibaculum cambriense genome reconstructed from a premature infant gut community with otherwise low bacterial novelty that shifts toward anaerobic metabolism during the third week of life.</title>
        <authorList>
            <person name="Brown C.T."/>
            <person name="Sharon I."/>
            <person name="Thomas B.C."/>
            <person name="Castelle C.J."/>
            <person name="Morowitz M.J."/>
            <person name="Banfield J.F."/>
        </authorList>
    </citation>
    <scope>NUCLEOTIDE SEQUENCE</scope>
</reference>
<proteinExistence type="predicted"/>
<evidence type="ECO:0000313" key="2">
    <source>
        <dbReference type="EMBL" id="ETJ32820.1"/>
    </source>
</evidence>
<protein>
    <submittedName>
        <fullName evidence="2">Capsular biosynthesis protein</fullName>
    </submittedName>
</protein>
<feature type="domain" description="DUF4422" evidence="1">
    <location>
        <begin position="1"/>
        <end position="52"/>
    </location>
</feature>
<dbReference type="Pfam" id="PF14393">
    <property type="entry name" value="DUF4422"/>
    <property type="match status" value="1"/>
</dbReference>
<gene>
    <name evidence="2" type="ORF">Q604_UNBC12732G0001</name>
</gene>
<dbReference type="AlphaFoldDB" id="W1XTN8"/>
<accession>W1XTN8</accession>
<sequence>HKQYWMPEDSVYMPIHVGREGKADIGYTGDHTGDNISSKNANYCELTGLYWA</sequence>
<name>W1XTN8_9ZZZZ</name>
<comment type="caution">
    <text evidence="2">The sequence shown here is derived from an EMBL/GenBank/DDBJ whole genome shotgun (WGS) entry which is preliminary data.</text>
</comment>
<dbReference type="EMBL" id="AZMM01012732">
    <property type="protein sequence ID" value="ETJ32820.1"/>
    <property type="molecule type" value="Genomic_DNA"/>
</dbReference>